<comment type="similarity">
    <text evidence="1">Belongs to the UPF0260 family.</text>
</comment>
<dbReference type="HAMAP" id="MF_00676">
    <property type="entry name" value="UPF0260"/>
    <property type="match status" value="1"/>
</dbReference>
<dbReference type="PIRSF" id="PIRSF006173">
    <property type="entry name" value="UCP006173"/>
    <property type="match status" value="1"/>
</dbReference>
<keyword evidence="3" id="KW-1185">Reference proteome</keyword>
<proteinExistence type="inferred from homology"/>
<dbReference type="Proteomes" id="UP000245168">
    <property type="component" value="Unassembled WGS sequence"/>
</dbReference>
<evidence type="ECO:0000256" key="1">
    <source>
        <dbReference type="HAMAP-Rule" id="MF_00676"/>
    </source>
</evidence>
<dbReference type="PANTHER" id="PTHR37421:SF1">
    <property type="entry name" value="UPF0260 PROTEIN YCGN"/>
    <property type="match status" value="1"/>
</dbReference>
<evidence type="ECO:0000313" key="3">
    <source>
        <dbReference type="Proteomes" id="UP000245168"/>
    </source>
</evidence>
<dbReference type="PANTHER" id="PTHR37421">
    <property type="entry name" value="UPF0260 PROTEIN YCGN"/>
    <property type="match status" value="1"/>
</dbReference>
<dbReference type="AlphaFoldDB" id="A0A2U2BSN3"/>
<reference evidence="3" key="1">
    <citation type="submission" date="2018-05" db="EMBL/GenBank/DDBJ databases">
        <authorList>
            <person name="Liu B.-T."/>
        </authorList>
    </citation>
    <scope>NUCLEOTIDE SEQUENCE [LARGE SCALE GENOMIC DNA]</scope>
    <source>
        <strain evidence="3">WD6-1</strain>
    </source>
</reference>
<organism evidence="2 3">
    <name type="scientific">Marinicauda salina</name>
    <dbReference type="NCBI Taxonomy" id="2135793"/>
    <lineage>
        <taxon>Bacteria</taxon>
        <taxon>Pseudomonadati</taxon>
        <taxon>Pseudomonadota</taxon>
        <taxon>Alphaproteobacteria</taxon>
        <taxon>Maricaulales</taxon>
        <taxon>Maricaulaceae</taxon>
        <taxon>Marinicauda</taxon>
    </lineage>
</organism>
<accession>A0A2U2BSN3</accession>
<dbReference type="EMBL" id="QEXV01000004">
    <property type="protein sequence ID" value="PWE17024.1"/>
    <property type="molecule type" value="Genomic_DNA"/>
</dbReference>
<protein>
    <recommendedName>
        <fullName evidence="1">UPF0260 protein DDZ18_09980</fullName>
    </recommendedName>
</protein>
<dbReference type="NCBIfam" id="NF003501">
    <property type="entry name" value="PRK05170.1-5"/>
    <property type="match status" value="1"/>
</dbReference>
<dbReference type="Pfam" id="PF03692">
    <property type="entry name" value="CxxCxxCC"/>
    <property type="match status" value="1"/>
</dbReference>
<evidence type="ECO:0000313" key="2">
    <source>
        <dbReference type="EMBL" id="PWE17024.1"/>
    </source>
</evidence>
<sequence>MTDERPFYERKTLEEMTSSEWESLCDGCGKCCVLLLVDADDPEERVRRTDVGCRLLDLKTVRCGDYANRHQRVPGCVRLTPENIGQLHWMPDTCAYRLINEGRPLPDWHPLKTGDPDSTRKAGVGVHGTLVSERDVDDADLEDHILE</sequence>
<dbReference type="OrthoDB" id="9786855at2"/>
<gene>
    <name evidence="2" type="ORF">DDZ18_09980</name>
</gene>
<dbReference type="RefSeq" id="WP_109253248.1">
    <property type="nucleotide sequence ID" value="NZ_QEXV01000004.1"/>
</dbReference>
<name>A0A2U2BSN3_9PROT</name>
<dbReference type="InterPro" id="IPR008228">
    <property type="entry name" value="UCP006173"/>
</dbReference>
<dbReference type="InterPro" id="IPR005358">
    <property type="entry name" value="Puta_zinc/iron-chelating_dom"/>
</dbReference>
<comment type="caution">
    <text evidence="2">The sequence shown here is derived from an EMBL/GenBank/DDBJ whole genome shotgun (WGS) entry which is preliminary data.</text>
</comment>
<dbReference type="NCBIfam" id="NF003507">
    <property type="entry name" value="PRK05170.2-5"/>
    <property type="match status" value="1"/>
</dbReference>